<feature type="compositionally biased region" description="Basic and acidic residues" evidence="1">
    <location>
        <begin position="47"/>
        <end position="63"/>
    </location>
</feature>
<feature type="region of interest" description="Disordered" evidence="1">
    <location>
        <begin position="47"/>
        <end position="87"/>
    </location>
</feature>
<comment type="caution">
    <text evidence="2">The sequence shown here is derived from an EMBL/GenBank/DDBJ whole genome shotgun (WGS) entry which is preliminary data.</text>
</comment>
<sequence length="208" mass="24482">MGKRNWRVSKFKNLQESLRKKLTEKPGEEKEEPKILIKIQKYIIKKEPGIKQEPDTEEDRLPSEEPAQEQVTRKLNKGKERRRDDALAVDDEDGNELLLTPTNFVNFERERDRLAAADTRDIHNVWTWGEEQGVADLMNQGLHSAQEVMERYNSIWAGRRIGLITLDDEAWITLRRREFPEILAMMEQLREDREAQLAAEHGIEFEMD</sequence>
<proteinExistence type="predicted"/>
<dbReference type="EMBL" id="LAQI01000082">
    <property type="protein sequence ID" value="KKY21658.1"/>
    <property type="molecule type" value="Genomic_DNA"/>
</dbReference>
<protein>
    <submittedName>
        <fullName evidence="2">Uncharacterized protein</fullName>
    </submittedName>
</protein>
<gene>
    <name evidence="2" type="ORF">UCDDS831_g04183</name>
</gene>
<dbReference type="AlphaFoldDB" id="A0A0G2GDC6"/>
<feature type="compositionally biased region" description="Basic and acidic residues" evidence="1">
    <location>
        <begin position="77"/>
        <end position="86"/>
    </location>
</feature>
<reference evidence="2 3" key="2">
    <citation type="submission" date="2015-05" db="EMBL/GenBank/DDBJ databases">
        <title>Distinctive expansion of gene families associated with plant cell wall degradation and secondary metabolism in the genomes of grapevine trunk pathogens.</title>
        <authorList>
            <person name="Lawrence D.P."/>
            <person name="Travadon R."/>
            <person name="Rolshausen P.E."/>
            <person name="Baumgartner K."/>
        </authorList>
    </citation>
    <scope>NUCLEOTIDE SEQUENCE [LARGE SCALE GENOMIC DNA]</scope>
    <source>
        <strain evidence="2">DS831</strain>
    </source>
</reference>
<dbReference type="Proteomes" id="UP000034182">
    <property type="component" value="Unassembled WGS sequence"/>
</dbReference>
<evidence type="ECO:0000313" key="3">
    <source>
        <dbReference type="Proteomes" id="UP000034182"/>
    </source>
</evidence>
<evidence type="ECO:0000313" key="2">
    <source>
        <dbReference type="EMBL" id="KKY21658.1"/>
    </source>
</evidence>
<accession>A0A0G2GDC6</accession>
<organism evidence="2 3">
    <name type="scientific">Diplodia seriata</name>
    <dbReference type="NCBI Taxonomy" id="420778"/>
    <lineage>
        <taxon>Eukaryota</taxon>
        <taxon>Fungi</taxon>
        <taxon>Dikarya</taxon>
        <taxon>Ascomycota</taxon>
        <taxon>Pezizomycotina</taxon>
        <taxon>Dothideomycetes</taxon>
        <taxon>Dothideomycetes incertae sedis</taxon>
        <taxon>Botryosphaeriales</taxon>
        <taxon>Botryosphaeriaceae</taxon>
        <taxon>Diplodia</taxon>
    </lineage>
</organism>
<name>A0A0G2GDC6_9PEZI</name>
<evidence type="ECO:0000256" key="1">
    <source>
        <dbReference type="SAM" id="MobiDB-lite"/>
    </source>
</evidence>
<reference evidence="2 3" key="1">
    <citation type="submission" date="2015-03" db="EMBL/GenBank/DDBJ databases">
        <authorList>
            <person name="Morales-Cruz A."/>
            <person name="Amrine K.C."/>
            <person name="Cantu D."/>
        </authorList>
    </citation>
    <scope>NUCLEOTIDE SEQUENCE [LARGE SCALE GENOMIC DNA]</scope>
    <source>
        <strain evidence="2">DS831</strain>
    </source>
</reference>